<keyword evidence="3" id="KW-1185">Reference proteome</keyword>
<proteinExistence type="predicted"/>
<feature type="region of interest" description="Disordered" evidence="1">
    <location>
        <begin position="103"/>
        <end position="122"/>
    </location>
</feature>
<dbReference type="AlphaFoldDB" id="A0A9W7CJP5"/>
<organism evidence="2 3">
    <name type="scientific">Triparma verrucosa</name>
    <dbReference type="NCBI Taxonomy" id="1606542"/>
    <lineage>
        <taxon>Eukaryota</taxon>
        <taxon>Sar</taxon>
        <taxon>Stramenopiles</taxon>
        <taxon>Ochrophyta</taxon>
        <taxon>Bolidophyceae</taxon>
        <taxon>Parmales</taxon>
        <taxon>Triparmaceae</taxon>
        <taxon>Triparma</taxon>
    </lineage>
</organism>
<dbReference type="EMBL" id="BRXX01000338">
    <property type="protein sequence ID" value="GMI05836.1"/>
    <property type="molecule type" value="Genomic_DNA"/>
</dbReference>
<name>A0A9W7CJP5_9STRA</name>
<dbReference type="Proteomes" id="UP001165160">
    <property type="component" value="Unassembled WGS sequence"/>
</dbReference>
<evidence type="ECO:0000256" key="1">
    <source>
        <dbReference type="SAM" id="MobiDB-lite"/>
    </source>
</evidence>
<accession>A0A9W7CJP5</accession>
<evidence type="ECO:0000313" key="2">
    <source>
        <dbReference type="EMBL" id="GMI05836.1"/>
    </source>
</evidence>
<protein>
    <submittedName>
        <fullName evidence="2">Uncharacterized protein</fullName>
    </submittedName>
</protein>
<gene>
    <name evidence="2" type="ORF">TrVE_jg10671</name>
</gene>
<sequence>MSQSSPEAHLRSLTTLSTRLEAWEKHILSEGSSLHSDDIDWNYHLGQLAATARNLQEMSTSTFAQTMGSKVMVPMREGEQVNDITTFLASMLPPMAPLATAQEIIAPESGDKQGDDAGGDNDCDKIRDLALVNLCMRDVVKDFQQRAEAEQNK</sequence>
<comment type="caution">
    <text evidence="2">The sequence shown here is derived from an EMBL/GenBank/DDBJ whole genome shotgun (WGS) entry which is preliminary data.</text>
</comment>
<evidence type="ECO:0000313" key="3">
    <source>
        <dbReference type="Proteomes" id="UP001165160"/>
    </source>
</evidence>
<reference evidence="3" key="1">
    <citation type="journal article" date="2023" name="Commun. Biol.">
        <title>Genome analysis of Parmales, the sister group of diatoms, reveals the evolutionary specialization of diatoms from phago-mixotrophs to photoautotrophs.</title>
        <authorList>
            <person name="Ban H."/>
            <person name="Sato S."/>
            <person name="Yoshikawa S."/>
            <person name="Yamada K."/>
            <person name="Nakamura Y."/>
            <person name="Ichinomiya M."/>
            <person name="Sato N."/>
            <person name="Blanc-Mathieu R."/>
            <person name="Endo H."/>
            <person name="Kuwata A."/>
            <person name="Ogata H."/>
        </authorList>
    </citation>
    <scope>NUCLEOTIDE SEQUENCE [LARGE SCALE GENOMIC DNA]</scope>
    <source>
        <strain evidence="3">NIES 3699</strain>
    </source>
</reference>